<evidence type="ECO:0000256" key="3">
    <source>
        <dbReference type="ARBA" id="ARBA00022741"/>
    </source>
</evidence>
<evidence type="ECO:0000256" key="7">
    <source>
        <dbReference type="ARBA" id="ARBA00023242"/>
    </source>
</evidence>
<name>A0A1J4K412_9EUKA</name>
<keyword evidence="5" id="KW-0347">Helicase</keyword>
<comment type="caution">
    <text evidence="11">The sequence shown here is derived from an EMBL/GenBank/DDBJ whole genome shotgun (WGS) entry which is preliminary data.</text>
</comment>
<dbReference type="SUPFAM" id="SSF52540">
    <property type="entry name" value="P-loop containing nucleoside triphosphate hydrolases"/>
    <property type="match status" value="1"/>
</dbReference>
<dbReference type="Proteomes" id="UP000179807">
    <property type="component" value="Unassembled WGS sequence"/>
</dbReference>
<dbReference type="PROSITE" id="PS51192">
    <property type="entry name" value="HELICASE_ATP_BIND_1"/>
    <property type="match status" value="1"/>
</dbReference>
<dbReference type="GO" id="GO:0045003">
    <property type="term" value="P:double-strand break repair via synthesis-dependent strand annealing"/>
    <property type="evidence" value="ECO:0007669"/>
    <property type="project" value="TreeGrafter"/>
</dbReference>
<evidence type="ECO:0000313" key="11">
    <source>
        <dbReference type="EMBL" id="OHT06127.1"/>
    </source>
</evidence>
<dbReference type="SMART" id="SM00487">
    <property type="entry name" value="DEXDc"/>
    <property type="match status" value="1"/>
</dbReference>
<dbReference type="PANTHER" id="PTHR14025">
    <property type="entry name" value="FANCONI ANEMIA GROUP M FANCM FAMILY MEMBER"/>
    <property type="match status" value="1"/>
</dbReference>
<dbReference type="GO" id="GO:0016787">
    <property type="term" value="F:hydrolase activity"/>
    <property type="evidence" value="ECO:0007669"/>
    <property type="project" value="UniProtKB-KW"/>
</dbReference>
<dbReference type="Pfam" id="PF00270">
    <property type="entry name" value="DEAD"/>
    <property type="match status" value="1"/>
</dbReference>
<dbReference type="AlphaFoldDB" id="A0A1J4K412"/>
<organism evidence="11 12">
    <name type="scientific">Tritrichomonas foetus</name>
    <dbReference type="NCBI Taxonomy" id="1144522"/>
    <lineage>
        <taxon>Eukaryota</taxon>
        <taxon>Metamonada</taxon>
        <taxon>Parabasalia</taxon>
        <taxon>Tritrichomonadida</taxon>
        <taxon>Tritrichomonadidae</taxon>
        <taxon>Tritrichomonas</taxon>
    </lineage>
</organism>
<feature type="compositionally biased region" description="Basic and acidic residues" evidence="8">
    <location>
        <begin position="731"/>
        <end position="746"/>
    </location>
</feature>
<keyword evidence="3" id="KW-0547">Nucleotide-binding</keyword>
<protein>
    <submittedName>
        <fullName evidence="11">Type III restriction enzyme, res subunit family protein</fullName>
    </submittedName>
</protein>
<keyword evidence="4" id="KW-0378">Hydrolase</keyword>
<feature type="region of interest" description="Disordered" evidence="8">
    <location>
        <begin position="695"/>
        <end position="800"/>
    </location>
</feature>
<dbReference type="EMBL" id="MLAK01000736">
    <property type="protein sequence ID" value="OHT06127.1"/>
    <property type="molecule type" value="Genomic_DNA"/>
</dbReference>
<dbReference type="CDD" id="cd18033">
    <property type="entry name" value="DEXDc_FANCM"/>
    <property type="match status" value="1"/>
</dbReference>
<evidence type="ECO:0000256" key="4">
    <source>
        <dbReference type="ARBA" id="ARBA00022801"/>
    </source>
</evidence>
<dbReference type="GO" id="GO:0000400">
    <property type="term" value="F:four-way junction DNA binding"/>
    <property type="evidence" value="ECO:0007669"/>
    <property type="project" value="TreeGrafter"/>
</dbReference>
<keyword evidence="6" id="KW-0067">ATP-binding</keyword>
<dbReference type="GO" id="GO:0009378">
    <property type="term" value="F:four-way junction helicase activity"/>
    <property type="evidence" value="ECO:0007669"/>
    <property type="project" value="TreeGrafter"/>
</dbReference>
<dbReference type="GO" id="GO:0005524">
    <property type="term" value="F:ATP binding"/>
    <property type="evidence" value="ECO:0007669"/>
    <property type="project" value="UniProtKB-KW"/>
</dbReference>
<dbReference type="InterPro" id="IPR044749">
    <property type="entry name" value="FANCM_DEXDc"/>
</dbReference>
<sequence length="908" mass="102788">MTYQLHFDTSSSSKFKKFCIEKYREMNQGGRGITTPEAFINFSDAPEVQALNFPPTEIDRKPTDKYIERDESKINTFFYPSNVTHRNYQYDISEMCFRYNTLVCLPTASGKTLIAAVVMMNFFRWYPKGKIIFMAPTRTLVNQQIEACSNFTNISKDKVIIMTGTNIYGKAREQMWKEKTVFFCTPQVVQNDLHNGRLDASKIVLLIVDEAHHASGKYAYSVVVRSIAARNSQFRVVGLSATPGSDMRAIQGVIFNLMISKVVYLDDNDPEIAKYQQKTDVEIIVVPLGADESTLEELLGQCIRQIAQPLQLKGHLRTSDPKLLNRGVFYEMKNFQQSPIKSKEFYNCMNLFSILLSLVNMKEKITKYGAQMLNQALKDFEKKGKQTLEKKKLIDSSPFQTLLRLAEKSKNTSHPKLAQLGVILEDFLNKNVHSKVIVFTQYRASAVSIEEHLKKIPVVKCSIFIGHNDTRQNEGLDESTQIEIISLFRKGNINCIIATSVGEEGLDIGEVDLIVCYDTSSSPLKTVQRMGRTGRKKNGKVIFLMAEGYEEKSLEKAQSTRNYLKTQLNKAVDKFTLYNPDPPNLPLPDVLTAVKIPCAKVGKYAELDNDNKNSSGKKENISKAPTLHRHQAFALSKCFGPKMKFTKIKLPDRLTKSNGIYFSHSAESEILANMRSRPSIPEDIEAKVLEILQREQGRNTSSSSSDDEILSSLSLKTNKNTKNNKNVSKISKNDKNKGKTGNEKKKSANPWEIESESDIENDSDDKNSSDDMSIPCIPLSMHLSMQDGYSSDEESDMNNFNKKNKKVTSFLPDDSEDDIDADDVEENLDLDIQPTKTDRIFLNFDDDDDIDDEEIIRLSEESDKKFSQISSATDTYGSEIENVAIKKELATKSQRKFLDDDSDLDIDF</sequence>
<evidence type="ECO:0000256" key="8">
    <source>
        <dbReference type="SAM" id="MobiDB-lite"/>
    </source>
</evidence>
<dbReference type="OrthoDB" id="164902at2759"/>
<comment type="similarity">
    <text evidence="2">Belongs to the DEAD box helicase family. DEAH subfamily. FANCM sub-subfamily.</text>
</comment>
<evidence type="ECO:0000256" key="1">
    <source>
        <dbReference type="ARBA" id="ARBA00004123"/>
    </source>
</evidence>
<proteinExistence type="inferred from homology"/>
<evidence type="ECO:0000256" key="5">
    <source>
        <dbReference type="ARBA" id="ARBA00022806"/>
    </source>
</evidence>
<gene>
    <name evidence="11" type="ORF">TRFO_25994</name>
</gene>
<evidence type="ECO:0000256" key="2">
    <source>
        <dbReference type="ARBA" id="ARBA00009889"/>
    </source>
</evidence>
<dbReference type="GO" id="GO:0036297">
    <property type="term" value="P:interstrand cross-link repair"/>
    <property type="evidence" value="ECO:0007669"/>
    <property type="project" value="TreeGrafter"/>
</dbReference>
<dbReference type="RefSeq" id="XP_068359263.1">
    <property type="nucleotide sequence ID" value="XM_068504681.1"/>
</dbReference>
<dbReference type="Pfam" id="PF00271">
    <property type="entry name" value="Helicase_C"/>
    <property type="match status" value="1"/>
</dbReference>
<dbReference type="GeneID" id="94839385"/>
<dbReference type="InterPro" id="IPR014001">
    <property type="entry name" value="Helicase_ATP-bd"/>
</dbReference>
<dbReference type="PANTHER" id="PTHR14025:SF20">
    <property type="entry name" value="FANCONI ANEMIA GROUP M PROTEIN"/>
    <property type="match status" value="1"/>
</dbReference>
<dbReference type="GO" id="GO:0005634">
    <property type="term" value="C:nucleus"/>
    <property type="evidence" value="ECO:0007669"/>
    <property type="project" value="UniProtKB-SubCell"/>
</dbReference>
<feature type="domain" description="Helicase C-terminal" evidence="10">
    <location>
        <begin position="416"/>
        <end position="581"/>
    </location>
</feature>
<dbReference type="GO" id="GO:0043138">
    <property type="term" value="F:3'-5' DNA helicase activity"/>
    <property type="evidence" value="ECO:0007669"/>
    <property type="project" value="TreeGrafter"/>
</dbReference>
<evidence type="ECO:0000259" key="9">
    <source>
        <dbReference type="PROSITE" id="PS51192"/>
    </source>
</evidence>
<comment type="subcellular location">
    <subcellularLocation>
        <location evidence="1">Nucleus</location>
    </subcellularLocation>
</comment>
<dbReference type="InterPro" id="IPR011545">
    <property type="entry name" value="DEAD/DEAH_box_helicase_dom"/>
</dbReference>
<dbReference type="VEuPathDB" id="TrichDB:TRFO_25994"/>
<feature type="compositionally biased region" description="Acidic residues" evidence="8">
    <location>
        <begin position="753"/>
        <end position="763"/>
    </location>
</feature>
<keyword evidence="12" id="KW-1185">Reference proteome</keyword>
<evidence type="ECO:0000259" key="10">
    <source>
        <dbReference type="PROSITE" id="PS51194"/>
    </source>
</evidence>
<keyword evidence="7" id="KW-0539">Nucleus</keyword>
<dbReference type="SMART" id="SM00490">
    <property type="entry name" value="HELICc"/>
    <property type="match status" value="1"/>
</dbReference>
<feature type="domain" description="Helicase ATP-binding" evidence="9">
    <location>
        <begin position="92"/>
        <end position="261"/>
    </location>
</feature>
<evidence type="ECO:0000313" key="12">
    <source>
        <dbReference type="Proteomes" id="UP000179807"/>
    </source>
</evidence>
<reference evidence="11" key="1">
    <citation type="submission" date="2016-10" db="EMBL/GenBank/DDBJ databases">
        <authorList>
            <person name="Benchimol M."/>
            <person name="Almeida L.G."/>
            <person name="Vasconcelos A.T."/>
            <person name="Perreira-Neves A."/>
            <person name="Rosa I.A."/>
            <person name="Tasca T."/>
            <person name="Bogo M.R."/>
            <person name="de Souza W."/>
        </authorList>
    </citation>
    <scope>NUCLEOTIDE SEQUENCE [LARGE SCALE GENOMIC DNA]</scope>
    <source>
        <strain evidence="11">K</strain>
    </source>
</reference>
<accession>A0A1J4K412</accession>
<dbReference type="InterPro" id="IPR001650">
    <property type="entry name" value="Helicase_C-like"/>
</dbReference>
<feature type="compositionally biased region" description="Low complexity" evidence="8">
    <location>
        <begin position="710"/>
        <end position="730"/>
    </location>
</feature>
<dbReference type="PROSITE" id="PS51194">
    <property type="entry name" value="HELICASE_CTER"/>
    <property type="match status" value="1"/>
</dbReference>
<dbReference type="InterPro" id="IPR027417">
    <property type="entry name" value="P-loop_NTPase"/>
</dbReference>
<evidence type="ECO:0000256" key="6">
    <source>
        <dbReference type="ARBA" id="ARBA00022840"/>
    </source>
</evidence>
<dbReference type="Gene3D" id="3.40.50.300">
    <property type="entry name" value="P-loop containing nucleotide triphosphate hydrolases"/>
    <property type="match status" value="2"/>
</dbReference>
<dbReference type="FunFam" id="3.40.50.300:FF:000861">
    <property type="entry name" value="Fanconi anemia, complementation group M"/>
    <property type="match status" value="1"/>
</dbReference>